<evidence type="ECO:0000256" key="1">
    <source>
        <dbReference type="SAM" id="SignalP"/>
    </source>
</evidence>
<evidence type="ECO:0000259" key="2">
    <source>
        <dbReference type="Pfam" id="PF00144"/>
    </source>
</evidence>
<dbReference type="STRING" id="1028.SAMN05661096_02370"/>
<gene>
    <name evidence="3" type="ORF">SAMN05661096_02370</name>
</gene>
<dbReference type="RefSeq" id="WP_085517413.1">
    <property type="nucleotide sequence ID" value="NZ_FXAW01000004.1"/>
</dbReference>
<dbReference type="InterPro" id="IPR050491">
    <property type="entry name" value="AmpC-like"/>
</dbReference>
<dbReference type="SUPFAM" id="SSF56601">
    <property type="entry name" value="beta-lactamase/transpeptidase-like"/>
    <property type="match status" value="1"/>
</dbReference>
<feature type="domain" description="Beta-lactamase-related" evidence="2">
    <location>
        <begin position="43"/>
        <end position="344"/>
    </location>
</feature>
<dbReference type="Gene3D" id="3.40.710.10">
    <property type="entry name" value="DD-peptidase/beta-lactamase superfamily"/>
    <property type="match status" value="1"/>
</dbReference>
<dbReference type="OrthoDB" id="9793489at2"/>
<sequence length="542" mass="61562">MKKIILFWALLMSVNTVFAQTSLPAIKPSILDSIALSYCNPGEPGMAIGIVINGETVFKNSKGIADLTNNLQITDSSTFNIASVSKQFTAFLTLIAEKEGKFNLSDDIRQYLPELKTLPHKITIQQLANHSHGLPNYSDLIEMIGFGLSSPLSNIQVVETLLNVKQVSFKPGTKYQYGNSGFILLAEILKRVYDKPFTVLMKEKVFDALKMTHTAIIDDPNTIVKNKANAYKKKGDSFTKFPSRQMESGSSNVYTTLNDMLKWAVYFQNPPEDDENRIRQLSQSTISITKTGDLHYGLGLYTETYKGLKLIFHGGGTAGYRAYILHVPEHNFSIFTLGNKEGFDALHVIYDILDLYFDQHFEEPIREKISPTKKELEAYAGTYRFQPGQYWGFNVENERLYFNGIDKPLSWVANSKFDFFLPLSNITFHPNSMEFRIGDMNYQCEKIEVNPPVLSLDELKVYEGIYKNEEFNIFYELLLKEDKLVAKHLTNGEIILNPLSENSFYAEYPLGELNFKLSQNGEVKGFTLSGQNYNDITFVKVN</sequence>
<dbReference type="AlphaFoldDB" id="A0A1X7K4S5"/>
<reference evidence="4" key="1">
    <citation type="submission" date="2017-04" db="EMBL/GenBank/DDBJ databases">
        <authorList>
            <person name="Varghese N."/>
            <person name="Submissions S."/>
        </authorList>
    </citation>
    <scope>NUCLEOTIDE SEQUENCE [LARGE SCALE GENOMIC DNA]</scope>
    <source>
        <strain evidence="4">DSM 4125</strain>
    </source>
</reference>
<evidence type="ECO:0000313" key="4">
    <source>
        <dbReference type="Proteomes" id="UP000193804"/>
    </source>
</evidence>
<evidence type="ECO:0000313" key="3">
    <source>
        <dbReference type="EMBL" id="SMG35685.1"/>
    </source>
</evidence>
<dbReference type="Proteomes" id="UP000193804">
    <property type="component" value="Unassembled WGS sequence"/>
</dbReference>
<protein>
    <submittedName>
        <fullName evidence="3">CubicO group peptidase, beta-lactamase class C family</fullName>
    </submittedName>
</protein>
<dbReference type="EMBL" id="FXAW01000004">
    <property type="protein sequence ID" value="SMG35685.1"/>
    <property type="molecule type" value="Genomic_DNA"/>
</dbReference>
<feature type="chain" id="PRO_5012620622" evidence="1">
    <location>
        <begin position="20"/>
        <end position="542"/>
    </location>
</feature>
<proteinExistence type="predicted"/>
<dbReference type="InterPro" id="IPR001466">
    <property type="entry name" value="Beta-lactam-related"/>
</dbReference>
<dbReference type="InterPro" id="IPR012338">
    <property type="entry name" value="Beta-lactam/transpept-like"/>
</dbReference>
<feature type="signal peptide" evidence="1">
    <location>
        <begin position="1"/>
        <end position="19"/>
    </location>
</feature>
<keyword evidence="4" id="KW-1185">Reference proteome</keyword>
<name>A0A1X7K4S5_9BACT</name>
<dbReference type="PANTHER" id="PTHR46825:SF9">
    <property type="entry name" value="BETA-LACTAMASE-RELATED DOMAIN-CONTAINING PROTEIN"/>
    <property type="match status" value="1"/>
</dbReference>
<dbReference type="Pfam" id="PF00144">
    <property type="entry name" value="Beta-lactamase"/>
    <property type="match status" value="1"/>
</dbReference>
<organism evidence="3 4">
    <name type="scientific">Marivirga sericea</name>
    <dbReference type="NCBI Taxonomy" id="1028"/>
    <lineage>
        <taxon>Bacteria</taxon>
        <taxon>Pseudomonadati</taxon>
        <taxon>Bacteroidota</taxon>
        <taxon>Cytophagia</taxon>
        <taxon>Cytophagales</taxon>
        <taxon>Marivirgaceae</taxon>
        <taxon>Marivirga</taxon>
    </lineage>
</organism>
<accession>A0A1X7K4S5</accession>
<dbReference type="PANTHER" id="PTHR46825">
    <property type="entry name" value="D-ALANYL-D-ALANINE-CARBOXYPEPTIDASE/ENDOPEPTIDASE AMPH"/>
    <property type="match status" value="1"/>
</dbReference>
<keyword evidence="1" id="KW-0732">Signal</keyword>